<protein>
    <submittedName>
        <fullName evidence="2">Uncharacterized protein</fullName>
    </submittedName>
</protein>
<dbReference type="Proteomes" id="UP000681722">
    <property type="component" value="Unassembled WGS sequence"/>
</dbReference>
<organism evidence="2 5">
    <name type="scientific">Didymodactylos carnosus</name>
    <dbReference type="NCBI Taxonomy" id="1234261"/>
    <lineage>
        <taxon>Eukaryota</taxon>
        <taxon>Metazoa</taxon>
        <taxon>Spiralia</taxon>
        <taxon>Gnathifera</taxon>
        <taxon>Rotifera</taxon>
        <taxon>Eurotatoria</taxon>
        <taxon>Bdelloidea</taxon>
        <taxon>Philodinida</taxon>
        <taxon>Philodinidae</taxon>
        <taxon>Didymodactylos</taxon>
    </lineage>
</organism>
<reference evidence="2" key="1">
    <citation type="submission" date="2021-02" db="EMBL/GenBank/DDBJ databases">
        <authorList>
            <person name="Nowell W R."/>
        </authorList>
    </citation>
    <scope>NUCLEOTIDE SEQUENCE</scope>
</reference>
<dbReference type="OrthoDB" id="10012661at2759"/>
<dbReference type="EMBL" id="CAJOBA010056864">
    <property type="protein sequence ID" value="CAF4295808.1"/>
    <property type="molecule type" value="Genomic_DNA"/>
</dbReference>
<sequence>MVTTDSKNTMSMKEKFECGIYSLDYIPRILEMDITGIYINKNGAYPNEMESLEHKDWPKHKVLTYKLKASSYGDWQFNIGMINMKHFEDREKLDDLFVEKNQRIASKRCIKVDRISIEKAIKLFRVDFSCNMDWYLKNQHAIEEDLNRQVLPLDLNDERLMKSIEEELFYNQMCKLFGENEDDQNKPQDDVTIFEKCFILKDFHILHAYENNMFASAKRGNYYLLFSFVF</sequence>
<evidence type="ECO:0000313" key="3">
    <source>
        <dbReference type="EMBL" id="CAF4295808.1"/>
    </source>
</evidence>
<dbReference type="EMBL" id="CAJNOK010034810">
    <property type="protein sequence ID" value="CAF1507657.1"/>
    <property type="molecule type" value="Genomic_DNA"/>
</dbReference>
<dbReference type="AlphaFoldDB" id="A0A815XF85"/>
<name>A0A815XF85_9BILA</name>
<comment type="caution">
    <text evidence="2">The sequence shown here is derived from an EMBL/GenBank/DDBJ whole genome shotgun (WGS) entry which is preliminary data.</text>
</comment>
<dbReference type="EMBL" id="CAJOBC010093578">
    <property type="protein sequence ID" value="CAF4418070.1"/>
    <property type="molecule type" value="Genomic_DNA"/>
</dbReference>
<evidence type="ECO:0000313" key="1">
    <source>
        <dbReference type="EMBL" id="CAF1507657.1"/>
    </source>
</evidence>
<proteinExistence type="predicted"/>
<evidence type="ECO:0000313" key="4">
    <source>
        <dbReference type="EMBL" id="CAF4418070.1"/>
    </source>
</evidence>
<dbReference type="Proteomes" id="UP000663829">
    <property type="component" value="Unassembled WGS sequence"/>
</dbReference>
<dbReference type="EMBL" id="CAJNOQ010027860">
    <property type="protein sequence ID" value="CAF1556863.1"/>
    <property type="molecule type" value="Genomic_DNA"/>
</dbReference>
<gene>
    <name evidence="2" type="ORF">GPM918_LOCUS39528</name>
    <name evidence="1" type="ORF">OVA965_LOCUS37229</name>
    <name evidence="4" type="ORF">SRO942_LOCUS40410</name>
    <name evidence="3" type="ORF">TMI583_LOCUS38296</name>
</gene>
<accession>A0A815XF85</accession>
<dbReference type="Proteomes" id="UP000677228">
    <property type="component" value="Unassembled WGS sequence"/>
</dbReference>
<evidence type="ECO:0000313" key="2">
    <source>
        <dbReference type="EMBL" id="CAF1556863.1"/>
    </source>
</evidence>
<keyword evidence="5" id="KW-1185">Reference proteome</keyword>
<dbReference type="Proteomes" id="UP000682733">
    <property type="component" value="Unassembled WGS sequence"/>
</dbReference>
<evidence type="ECO:0000313" key="5">
    <source>
        <dbReference type="Proteomes" id="UP000663829"/>
    </source>
</evidence>